<keyword evidence="1" id="KW-0539">Nucleus</keyword>
<name>A0A1W2TS03_ROSNE</name>
<dbReference type="AlphaFoldDB" id="A0A1W2TS03"/>
<dbReference type="OrthoDB" id="8120565at2759"/>
<organism evidence="2">
    <name type="scientific">Rosellinia necatrix</name>
    <name type="common">White root-rot fungus</name>
    <dbReference type="NCBI Taxonomy" id="77044"/>
    <lineage>
        <taxon>Eukaryota</taxon>
        <taxon>Fungi</taxon>
        <taxon>Dikarya</taxon>
        <taxon>Ascomycota</taxon>
        <taxon>Pezizomycotina</taxon>
        <taxon>Sordariomycetes</taxon>
        <taxon>Xylariomycetidae</taxon>
        <taxon>Xylariales</taxon>
        <taxon>Xylariaceae</taxon>
        <taxon>Rosellinia</taxon>
    </lineage>
</organism>
<dbReference type="EMBL" id="DF977503">
    <property type="protein sequence ID" value="GAP91298.2"/>
    <property type="molecule type" value="Genomic_DNA"/>
</dbReference>
<evidence type="ECO:0000313" key="3">
    <source>
        <dbReference type="Proteomes" id="UP000054516"/>
    </source>
</evidence>
<sequence length="413" mass="47125">MPNWAVAFGIVESLFDTTDQHRAYQTIVPHEAKKKPLLLNAICTATASYLTILQSTRNPEGVVYYNDIPLPNLNKESTIHYHNACISYMIDYLNDPQDPFDDVLIAIPILRYHEQVDRHLTGSDSETYSNALGAIFRAKQSSFITLLSDISNSSTSLRVPVSKEFALRRSASLIALRQEIWGVLHYRRPFRLSLPVHYSSDLALFQKDDYDDYDWTNHILIWCAYLLKNYYGSESDADVAVENRSRAENWQSLKSFEQQWQLLSPNPFDPIFYQERDPERGQFFPIIWQANDGRVIGMQHIEFGRIVLAVHNLKHHILGVGAAAAARDMESRLRKSTRIICGLALSHRIQPAMTSACAAISLCGEYFLDPREQVAITDLMATIEREYAWSTSSIVESLKRSWSSSRTELGVLE</sequence>
<reference evidence="2" key="1">
    <citation type="submission" date="2016-03" db="EMBL/GenBank/DDBJ databases">
        <title>Draft genome sequence of Rosellinia necatrix.</title>
        <authorList>
            <person name="Kanematsu S."/>
        </authorList>
    </citation>
    <scope>NUCLEOTIDE SEQUENCE [LARGE SCALE GENOMIC DNA]</scope>
    <source>
        <strain evidence="2">W97</strain>
    </source>
</reference>
<dbReference type="GO" id="GO:0045944">
    <property type="term" value="P:positive regulation of transcription by RNA polymerase II"/>
    <property type="evidence" value="ECO:0007669"/>
    <property type="project" value="TreeGrafter"/>
</dbReference>
<dbReference type="GO" id="GO:0003700">
    <property type="term" value="F:DNA-binding transcription factor activity"/>
    <property type="evidence" value="ECO:0007669"/>
    <property type="project" value="TreeGrafter"/>
</dbReference>
<dbReference type="Proteomes" id="UP000054516">
    <property type="component" value="Unassembled WGS sequence"/>
</dbReference>
<proteinExistence type="predicted"/>
<dbReference type="PANTHER" id="PTHR37534:SF2">
    <property type="entry name" value="N-ACETYLTRANSFERASE DOMAIN-CONTAINING PROTEIN"/>
    <property type="match status" value="1"/>
</dbReference>
<accession>A0A1W2TS03</accession>
<protein>
    <submittedName>
        <fullName evidence="2">Putative ARCA protein</fullName>
    </submittedName>
</protein>
<keyword evidence="3" id="KW-1185">Reference proteome</keyword>
<dbReference type="OMA" id="FIWANRI"/>
<dbReference type="GO" id="GO:0005634">
    <property type="term" value="C:nucleus"/>
    <property type="evidence" value="ECO:0007669"/>
    <property type="project" value="TreeGrafter"/>
</dbReference>
<evidence type="ECO:0000313" key="2">
    <source>
        <dbReference type="EMBL" id="GAP91298.2"/>
    </source>
</evidence>
<dbReference type="PANTHER" id="PTHR37534">
    <property type="entry name" value="TRANSCRIPTIONAL ACTIVATOR PROTEIN UGA3"/>
    <property type="match status" value="1"/>
</dbReference>
<dbReference type="GO" id="GO:0000976">
    <property type="term" value="F:transcription cis-regulatory region binding"/>
    <property type="evidence" value="ECO:0007669"/>
    <property type="project" value="TreeGrafter"/>
</dbReference>
<gene>
    <name evidence="2" type="ORF">SAMD00023353_5800040</name>
</gene>
<evidence type="ECO:0000256" key="1">
    <source>
        <dbReference type="ARBA" id="ARBA00023242"/>
    </source>
</evidence>